<sequence length="88" mass="10285">TYKNGKQDVGLWRGEKLVKLCSEIKGAFNVRSYPEFEFKQEEHILYINLNDDDNKFLAPIESILNPPSVLDYPPKSDLIHRLNEIYSE</sequence>
<organism evidence="1">
    <name type="scientific">Arion vulgaris</name>
    <dbReference type="NCBI Taxonomy" id="1028688"/>
    <lineage>
        <taxon>Eukaryota</taxon>
        <taxon>Metazoa</taxon>
        <taxon>Spiralia</taxon>
        <taxon>Lophotrochozoa</taxon>
        <taxon>Mollusca</taxon>
        <taxon>Gastropoda</taxon>
        <taxon>Heterobranchia</taxon>
        <taxon>Euthyneura</taxon>
        <taxon>Panpulmonata</taxon>
        <taxon>Eupulmonata</taxon>
        <taxon>Stylommatophora</taxon>
        <taxon>Helicina</taxon>
        <taxon>Arionoidea</taxon>
        <taxon>Arionidae</taxon>
        <taxon>Arion</taxon>
    </lineage>
</organism>
<name>A0A0B6Y460_9EUPU</name>
<gene>
    <name evidence="1" type="primary">ORF10406</name>
</gene>
<feature type="non-terminal residue" evidence="1">
    <location>
        <position position="1"/>
    </location>
</feature>
<dbReference type="EMBL" id="HACG01003450">
    <property type="protein sequence ID" value="CEK50315.1"/>
    <property type="molecule type" value="Transcribed_RNA"/>
</dbReference>
<dbReference type="PANTHER" id="PTHR15897:SF2">
    <property type="entry name" value="ANKYRIN REPEAT AND MYND DOMAIN-CONTAINING PROTEIN 1"/>
    <property type="match status" value="1"/>
</dbReference>
<accession>A0A0B6Y460</accession>
<dbReference type="AlphaFoldDB" id="A0A0B6Y460"/>
<protein>
    <submittedName>
        <fullName evidence="1">Uncharacterized protein</fullName>
    </submittedName>
</protein>
<dbReference type="PANTHER" id="PTHR15897">
    <property type="entry name" value="ANKYRIN REPEAT AND MYND DOMAIN PROTEIN 1"/>
    <property type="match status" value="1"/>
</dbReference>
<evidence type="ECO:0000313" key="1">
    <source>
        <dbReference type="EMBL" id="CEK50315.1"/>
    </source>
</evidence>
<feature type="non-terminal residue" evidence="1">
    <location>
        <position position="88"/>
    </location>
</feature>
<dbReference type="InterPro" id="IPR053064">
    <property type="entry name" value="Ankyrin-MYND_domain-protein"/>
</dbReference>
<reference evidence="1" key="1">
    <citation type="submission" date="2014-12" db="EMBL/GenBank/DDBJ databases">
        <title>Insight into the proteome of Arion vulgaris.</title>
        <authorList>
            <person name="Aradska J."/>
            <person name="Bulat T."/>
            <person name="Smidak R."/>
            <person name="Sarate P."/>
            <person name="Gangsoo J."/>
            <person name="Sialana F."/>
            <person name="Bilban M."/>
            <person name="Lubec G."/>
        </authorList>
    </citation>
    <scope>NUCLEOTIDE SEQUENCE</scope>
    <source>
        <tissue evidence="1">Skin</tissue>
    </source>
</reference>
<proteinExistence type="predicted"/>